<dbReference type="InterPro" id="IPR014349">
    <property type="entry name" value="Rieske_Fe-S_prot"/>
</dbReference>
<dbReference type="PROSITE" id="PS51296">
    <property type="entry name" value="RIESKE"/>
    <property type="match status" value="1"/>
</dbReference>
<dbReference type="CDD" id="cd03467">
    <property type="entry name" value="Rieske"/>
    <property type="match status" value="1"/>
</dbReference>
<organism evidence="9 10">
    <name type="scientific">Nitrolancea hollandica Lb</name>
    <dbReference type="NCBI Taxonomy" id="1129897"/>
    <lineage>
        <taxon>Bacteria</taxon>
        <taxon>Pseudomonadati</taxon>
        <taxon>Thermomicrobiota</taxon>
        <taxon>Thermomicrobia</taxon>
        <taxon>Sphaerobacterales</taxon>
        <taxon>Sphaerobacterineae</taxon>
        <taxon>Sphaerobacteraceae</taxon>
        <taxon>Nitrolancea</taxon>
    </lineage>
</organism>
<dbReference type="InterPro" id="IPR005805">
    <property type="entry name" value="Rieske_Fe-S_prot_C"/>
</dbReference>
<evidence type="ECO:0000256" key="5">
    <source>
        <dbReference type="ARBA" id="ARBA00023157"/>
    </source>
</evidence>
<dbReference type="GO" id="GO:0016020">
    <property type="term" value="C:membrane"/>
    <property type="evidence" value="ECO:0007669"/>
    <property type="project" value="InterPro"/>
</dbReference>
<feature type="domain" description="Rieske" evidence="8">
    <location>
        <begin position="57"/>
        <end position="152"/>
    </location>
</feature>
<evidence type="ECO:0000313" key="9">
    <source>
        <dbReference type="EMBL" id="CCF86215.1"/>
    </source>
</evidence>
<feature type="transmembrane region" description="Helical" evidence="7">
    <location>
        <begin position="14"/>
        <end position="36"/>
    </location>
</feature>
<dbReference type="GO" id="GO:0016491">
    <property type="term" value="F:oxidoreductase activity"/>
    <property type="evidence" value="ECO:0007669"/>
    <property type="project" value="UniProtKB-KW"/>
</dbReference>
<evidence type="ECO:0000256" key="7">
    <source>
        <dbReference type="SAM" id="Phobius"/>
    </source>
</evidence>
<dbReference type="GO" id="GO:0051537">
    <property type="term" value="F:2 iron, 2 sulfur cluster binding"/>
    <property type="evidence" value="ECO:0007669"/>
    <property type="project" value="UniProtKB-KW"/>
</dbReference>
<evidence type="ECO:0000256" key="3">
    <source>
        <dbReference type="ARBA" id="ARBA00023004"/>
    </source>
</evidence>
<proteinExistence type="predicted"/>
<dbReference type="SUPFAM" id="SSF50022">
    <property type="entry name" value="ISP domain"/>
    <property type="match status" value="1"/>
</dbReference>
<keyword evidence="7" id="KW-0472">Membrane</keyword>
<dbReference type="RefSeq" id="WP_008481903.1">
    <property type="nucleotide sequence ID" value="NZ_CAGS01000725.1"/>
</dbReference>
<keyword evidence="7" id="KW-1133">Transmembrane helix</keyword>
<comment type="cofactor">
    <cofactor evidence="6">
        <name>[2Fe-2S] cluster</name>
        <dbReference type="ChEBI" id="CHEBI:190135"/>
    </cofactor>
</comment>
<evidence type="ECO:0000256" key="2">
    <source>
        <dbReference type="ARBA" id="ARBA00022723"/>
    </source>
</evidence>
<dbReference type="Pfam" id="PF00355">
    <property type="entry name" value="Rieske"/>
    <property type="match status" value="1"/>
</dbReference>
<reference evidence="9 10" key="1">
    <citation type="journal article" date="2012" name="ISME J.">
        <title>Nitrification expanded: discovery, physiology and genomics of a nitrite-oxidizing bacterium from the phylum Chloroflexi.</title>
        <authorList>
            <person name="Sorokin D.Y."/>
            <person name="Lucker S."/>
            <person name="Vejmelkova D."/>
            <person name="Kostrikina N.A."/>
            <person name="Kleerebezem R."/>
            <person name="Rijpstra W.I."/>
            <person name="Damste J.S."/>
            <person name="Le Paslier D."/>
            <person name="Muyzer G."/>
            <person name="Wagner M."/>
            <person name="van Loosdrecht M.C."/>
            <person name="Daims H."/>
        </authorList>
    </citation>
    <scope>NUCLEOTIDE SEQUENCE [LARGE SCALE GENOMIC DNA]</scope>
    <source>
        <strain evidence="10">none</strain>
    </source>
</reference>
<keyword evidence="9" id="KW-0560">Oxidoreductase</keyword>
<protein>
    <submittedName>
        <fullName evidence="9">Ubiquinol-cytochrome c reductase, iron-sulfur subunit</fullName>
        <ecNumber evidence="9">1.10.2.2</ecNumber>
    </submittedName>
</protein>
<dbReference type="PROSITE" id="PS51318">
    <property type="entry name" value="TAT"/>
    <property type="match status" value="1"/>
</dbReference>
<name>I4ENF2_9BACT</name>
<dbReference type="InterPro" id="IPR017941">
    <property type="entry name" value="Rieske_2Fe-2S"/>
</dbReference>
<dbReference type="PANTHER" id="PTHR10134">
    <property type="entry name" value="CYTOCHROME B-C1 COMPLEX SUBUNIT RIESKE, MITOCHONDRIAL"/>
    <property type="match status" value="1"/>
</dbReference>
<dbReference type="Proteomes" id="UP000004221">
    <property type="component" value="Unassembled WGS sequence"/>
</dbReference>
<evidence type="ECO:0000259" key="8">
    <source>
        <dbReference type="PROSITE" id="PS51296"/>
    </source>
</evidence>
<dbReference type="GO" id="GO:0046872">
    <property type="term" value="F:metal ion binding"/>
    <property type="evidence" value="ECO:0007669"/>
    <property type="project" value="UniProtKB-KW"/>
</dbReference>
<keyword evidence="10" id="KW-1185">Reference proteome</keyword>
<keyword evidence="3" id="KW-0408">Iron</keyword>
<keyword evidence="7" id="KW-0812">Transmembrane</keyword>
<evidence type="ECO:0000313" key="10">
    <source>
        <dbReference type="Proteomes" id="UP000004221"/>
    </source>
</evidence>
<evidence type="ECO:0000256" key="6">
    <source>
        <dbReference type="ARBA" id="ARBA00034078"/>
    </source>
</evidence>
<comment type="caution">
    <text evidence="9">The sequence shown here is derived from an EMBL/GenBank/DDBJ whole genome shotgun (WGS) entry which is preliminary data.</text>
</comment>
<evidence type="ECO:0000256" key="1">
    <source>
        <dbReference type="ARBA" id="ARBA00022714"/>
    </source>
</evidence>
<dbReference type="OrthoDB" id="9767869at2"/>
<keyword evidence="5" id="KW-1015">Disulfide bond</keyword>
<evidence type="ECO:0000256" key="4">
    <source>
        <dbReference type="ARBA" id="ARBA00023014"/>
    </source>
</evidence>
<keyword evidence="2" id="KW-0479">Metal-binding</keyword>
<dbReference type="PRINTS" id="PR00162">
    <property type="entry name" value="RIESKE"/>
</dbReference>
<accession>I4ENF2</accession>
<dbReference type="Gene3D" id="2.102.10.10">
    <property type="entry name" value="Rieske [2Fe-2S] iron-sulphur domain"/>
    <property type="match status" value="1"/>
</dbReference>
<dbReference type="AlphaFoldDB" id="I4ENF2"/>
<keyword evidence="1" id="KW-0001">2Fe-2S</keyword>
<sequence>MVETLTRRRFLGRISTLLIAAAGAVISVPILAYLISPLFRFQIAWRDLGPVERFEIGKTVEVNFEEPSPLPWAGTLATTAAWIRRVDETRFLAFAVTCTHLGCPVSWQDGARLFFCPCHGGAYYADGRVAAGPPPKPLFQYQTRVQNGHVQLLTRPLPIG</sequence>
<dbReference type="EC" id="1.10.2.2" evidence="9"/>
<keyword evidence="4" id="KW-0411">Iron-sulfur</keyword>
<gene>
    <name evidence="9" type="primary">qcrA</name>
    <name evidence="9" type="ORF">NITHO_890008</name>
</gene>
<dbReference type="InterPro" id="IPR006311">
    <property type="entry name" value="TAT_signal"/>
</dbReference>
<dbReference type="EMBL" id="CAGS01000725">
    <property type="protein sequence ID" value="CCF86215.1"/>
    <property type="molecule type" value="Genomic_DNA"/>
</dbReference>
<dbReference type="InterPro" id="IPR036922">
    <property type="entry name" value="Rieske_2Fe-2S_sf"/>
</dbReference>